<feature type="compositionally biased region" description="Polar residues" evidence="1">
    <location>
        <begin position="12"/>
        <end position="35"/>
    </location>
</feature>
<accession>A0A1J7IMY6</accession>
<protein>
    <submittedName>
        <fullName evidence="2">Uncharacterized protein</fullName>
    </submittedName>
</protein>
<dbReference type="Proteomes" id="UP000182658">
    <property type="component" value="Unassembled WGS sequence"/>
</dbReference>
<name>A0A1J7IMY6_9PEZI</name>
<organism evidence="2 3">
    <name type="scientific">Coniochaeta ligniaria NRRL 30616</name>
    <dbReference type="NCBI Taxonomy" id="1408157"/>
    <lineage>
        <taxon>Eukaryota</taxon>
        <taxon>Fungi</taxon>
        <taxon>Dikarya</taxon>
        <taxon>Ascomycota</taxon>
        <taxon>Pezizomycotina</taxon>
        <taxon>Sordariomycetes</taxon>
        <taxon>Sordariomycetidae</taxon>
        <taxon>Coniochaetales</taxon>
        <taxon>Coniochaetaceae</taxon>
        <taxon>Coniochaeta</taxon>
    </lineage>
</organism>
<feature type="region of interest" description="Disordered" evidence="1">
    <location>
        <begin position="1"/>
        <end position="35"/>
    </location>
</feature>
<feature type="region of interest" description="Disordered" evidence="1">
    <location>
        <begin position="48"/>
        <end position="77"/>
    </location>
</feature>
<dbReference type="EMBL" id="KV875098">
    <property type="protein sequence ID" value="OIW28943.1"/>
    <property type="molecule type" value="Genomic_DNA"/>
</dbReference>
<evidence type="ECO:0000313" key="3">
    <source>
        <dbReference type="Proteomes" id="UP000182658"/>
    </source>
</evidence>
<reference evidence="2 3" key="1">
    <citation type="submission" date="2016-10" db="EMBL/GenBank/DDBJ databases">
        <title>Draft genome sequence of Coniochaeta ligniaria NRRL30616, a lignocellulolytic fungus for bioabatement of inhibitors in plant biomass hydrolysates.</title>
        <authorList>
            <consortium name="DOE Joint Genome Institute"/>
            <person name="Jimenez D.J."/>
            <person name="Hector R.E."/>
            <person name="Riley R."/>
            <person name="Sun H."/>
            <person name="Grigoriev I.V."/>
            <person name="Van Elsas J.D."/>
            <person name="Nichols N.N."/>
        </authorList>
    </citation>
    <scope>NUCLEOTIDE SEQUENCE [LARGE SCALE GENOMIC DNA]</scope>
    <source>
        <strain evidence="2 3">NRRL 30616</strain>
    </source>
</reference>
<gene>
    <name evidence="2" type="ORF">CONLIGDRAFT_633151</name>
</gene>
<dbReference type="AlphaFoldDB" id="A0A1J7IMY6"/>
<dbReference type="InParanoid" id="A0A1J7IMY6"/>
<evidence type="ECO:0000313" key="2">
    <source>
        <dbReference type="EMBL" id="OIW28943.1"/>
    </source>
</evidence>
<evidence type="ECO:0000256" key="1">
    <source>
        <dbReference type="SAM" id="MobiDB-lite"/>
    </source>
</evidence>
<keyword evidence="3" id="KW-1185">Reference proteome</keyword>
<proteinExistence type="predicted"/>
<sequence>MATQARHLREMGTNSRVPIDSTTSINRPNQPLQSSIHKTCHAIDSTTSANRVEPVANTTTLAKQPRDSLQSNNLKNH</sequence>